<gene>
    <name evidence="2" type="ORF">SKAU_G00121630</name>
</gene>
<dbReference type="AlphaFoldDB" id="A0A9Q1J0B6"/>
<accession>A0A9Q1J0B6</accession>
<organism evidence="2 3">
    <name type="scientific">Synaphobranchus kaupii</name>
    <name type="common">Kaup's arrowtooth eel</name>
    <dbReference type="NCBI Taxonomy" id="118154"/>
    <lineage>
        <taxon>Eukaryota</taxon>
        <taxon>Metazoa</taxon>
        <taxon>Chordata</taxon>
        <taxon>Craniata</taxon>
        <taxon>Vertebrata</taxon>
        <taxon>Euteleostomi</taxon>
        <taxon>Actinopterygii</taxon>
        <taxon>Neopterygii</taxon>
        <taxon>Teleostei</taxon>
        <taxon>Anguilliformes</taxon>
        <taxon>Synaphobranchidae</taxon>
        <taxon>Synaphobranchus</taxon>
    </lineage>
</organism>
<sequence length="106" mass="11629">MGAAVSNGVSPRRSVTVHGAADGRPRPAAVLCCAVLRNVFLDFTLSAVFSFVKYFLHSSTAILFRSSCTPWMKPQEMFKPGWWSGNGEISGFKEEDRAEGGEDKRD</sequence>
<feature type="region of interest" description="Disordered" evidence="1">
    <location>
        <begin position="1"/>
        <end position="23"/>
    </location>
</feature>
<dbReference type="EMBL" id="JAINUF010000004">
    <property type="protein sequence ID" value="KAJ8363332.1"/>
    <property type="molecule type" value="Genomic_DNA"/>
</dbReference>
<reference evidence="2" key="1">
    <citation type="journal article" date="2023" name="Science">
        <title>Genome structures resolve the early diversification of teleost fishes.</title>
        <authorList>
            <person name="Parey E."/>
            <person name="Louis A."/>
            <person name="Montfort J."/>
            <person name="Bouchez O."/>
            <person name="Roques C."/>
            <person name="Iampietro C."/>
            <person name="Lluch J."/>
            <person name="Castinel A."/>
            <person name="Donnadieu C."/>
            <person name="Desvignes T."/>
            <person name="Floi Bucao C."/>
            <person name="Jouanno E."/>
            <person name="Wen M."/>
            <person name="Mejri S."/>
            <person name="Dirks R."/>
            <person name="Jansen H."/>
            <person name="Henkel C."/>
            <person name="Chen W.J."/>
            <person name="Zahm M."/>
            <person name="Cabau C."/>
            <person name="Klopp C."/>
            <person name="Thompson A.W."/>
            <person name="Robinson-Rechavi M."/>
            <person name="Braasch I."/>
            <person name="Lecointre G."/>
            <person name="Bobe J."/>
            <person name="Postlethwait J.H."/>
            <person name="Berthelot C."/>
            <person name="Roest Crollius H."/>
            <person name="Guiguen Y."/>
        </authorList>
    </citation>
    <scope>NUCLEOTIDE SEQUENCE</scope>
    <source>
        <strain evidence="2">WJC10195</strain>
    </source>
</reference>
<feature type="compositionally biased region" description="Basic and acidic residues" evidence="1">
    <location>
        <begin position="91"/>
        <end position="106"/>
    </location>
</feature>
<feature type="region of interest" description="Disordered" evidence="1">
    <location>
        <begin position="82"/>
        <end position="106"/>
    </location>
</feature>
<dbReference type="Proteomes" id="UP001152622">
    <property type="component" value="Chromosome 4"/>
</dbReference>
<evidence type="ECO:0000313" key="3">
    <source>
        <dbReference type="Proteomes" id="UP001152622"/>
    </source>
</evidence>
<name>A0A9Q1J0B6_SYNKA</name>
<evidence type="ECO:0000256" key="1">
    <source>
        <dbReference type="SAM" id="MobiDB-lite"/>
    </source>
</evidence>
<proteinExistence type="predicted"/>
<comment type="caution">
    <text evidence="2">The sequence shown here is derived from an EMBL/GenBank/DDBJ whole genome shotgun (WGS) entry which is preliminary data.</text>
</comment>
<evidence type="ECO:0000313" key="2">
    <source>
        <dbReference type="EMBL" id="KAJ8363332.1"/>
    </source>
</evidence>
<protein>
    <submittedName>
        <fullName evidence="2">Uncharacterized protein</fullName>
    </submittedName>
</protein>
<keyword evidence="3" id="KW-1185">Reference proteome</keyword>